<comment type="similarity">
    <text evidence="1">Belongs to the type-I restriction system S methylase family.</text>
</comment>
<dbReference type="PANTHER" id="PTHR43140:SF1">
    <property type="entry name" value="TYPE I RESTRICTION ENZYME ECOKI SPECIFICITY SUBUNIT"/>
    <property type="match status" value="1"/>
</dbReference>
<sequence length="523" mass="58065">MQKVDLPESWIWTIVSELGSVASGGTPSTKEPSYWGSDIAWISPSDLTGYSSKFIAKGAKSISLEGLKNSSAVIMPAGSIHFSSRAPIGYVAISANEISTNQGFKSLIPAPGIFSEYIYYYFKSARQLAESLATGTTFKEISGAAFSRMPVPLPPELEQRRIVAKLEALFSELDKGVGNLRTAQQQLKVYRQALLKHAFEGKLTADWRAQNPDKLESAEALLERIQKEREARYQQQLVEWREEQQAWEAAGKTGSKPAKPKAPKALPPLTAEELEELPELPEGWAWFRVSHLLAEELCNGKSVKDRSGGFPVLRLNALANGKIDLSVTKPGDWDEDEARQYLVQEGDFLVSRGNGSKHLVGRGGFASYKSASHDYVAFPDTMIRIRLLPENICQHYLGFCWDSLVLRNQIEKSARTTAGIYKINQGLIEGFFLPLPCRVEQEIIENMLNENLSNLDQLEITIANSLQQAEALRQSILKKAFSGQLVPQHPDDEPASLLLERIRSERAAQQPAAKRGRKVAKPT</sequence>
<dbReference type="GO" id="GO:0003677">
    <property type="term" value="F:DNA binding"/>
    <property type="evidence" value="ECO:0007669"/>
    <property type="project" value="UniProtKB-KW"/>
</dbReference>
<name>A0AAW5RN64_AERME</name>
<dbReference type="EC" id="3.1.21.-" evidence="6"/>
<dbReference type="SUPFAM" id="SSF116734">
    <property type="entry name" value="DNA methylase specificity domain"/>
    <property type="match status" value="2"/>
</dbReference>
<organism evidence="6 7">
    <name type="scientific">Aeromonas media</name>
    <dbReference type="NCBI Taxonomy" id="651"/>
    <lineage>
        <taxon>Bacteria</taxon>
        <taxon>Pseudomonadati</taxon>
        <taxon>Pseudomonadota</taxon>
        <taxon>Gammaproteobacteria</taxon>
        <taxon>Aeromonadales</taxon>
        <taxon>Aeromonadaceae</taxon>
        <taxon>Aeromonas</taxon>
    </lineage>
</organism>
<keyword evidence="3" id="KW-0238">DNA-binding</keyword>
<dbReference type="Pfam" id="PF01420">
    <property type="entry name" value="Methylase_S"/>
    <property type="match status" value="1"/>
</dbReference>
<dbReference type="EMBL" id="JAJVCY010000047">
    <property type="protein sequence ID" value="MCV3290216.1"/>
    <property type="molecule type" value="Genomic_DNA"/>
</dbReference>
<comment type="caution">
    <text evidence="6">The sequence shown here is derived from an EMBL/GenBank/DDBJ whole genome shotgun (WGS) entry which is preliminary data.</text>
</comment>
<dbReference type="RefSeq" id="WP_263685904.1">
    <property type="nucleotide sequence ID" value="NZ_JAJVCY010000047.1"/>
</dbReference>
<dbReference type="InterPro" id="IPR051212">
    <property type="entry name" value="Type-I_RE_S_subunit"/>
</dbReference>
<evidence type="ECO:0000256" key="1">
    <source>
        <dbReference type="ARBA" id="ARBA00010923"/>
    </source>
</evidence>
<keyword evidence="2" id="KW-0680">Restriction system</keyword>
<dbReference type="GO" id="GO:0004519">
    <property type="term" value="F:endonuclease activity"/>
    <property type="evidence" value="ECO:0007669"/>
    <property type="project" value="UniProtKB-KW"/>
</dbReference>
<feature type="domain" description="Type I restriction modification DNA specificity" evidence="5">
    <location>
        <begin position="15"/>
        <end position="176"/>
    </location>
</feature>
<keyword evidence="6" id="KW-0378">Hydrolase</keyword>
<protein>
    <submittedName>
        <fullName evidence="6">Restriction endonuclease subunit S</fullName>
        <ecNumber evidence="6">3.1.21.-</ecNumber>
    </submittedName>
</protein>
<dbReference type="Proteomes" id="UP001208651">
    <property type="component" value="Unassembled WGS sequence"/>
</dbReference>
<dbReference type="CDD" id="cd17273">
    <property type="entry name" value="RMtype1_S_EcoJA69PI-TRD1-CR1_like"/>
    <property type="match status" value="1"/>
</dbReference>
<dbReference type="GO" id="GO:0016787">
    <property type="term" value="F:hydrolase activity"/>
    <property type="evidence" value="ECO:0007669"/>
    <property type="project" value="UniProtKB-KW"/>
</dbReference>
<dbReference type="InterPro" id="IPR000055">
    <property type="entry name" value="Restrct_endonuc_typeI_TRD"/>
</dbReference>
<evidence type="ECO:0000256" key="3">
    <source>
        <dbReference type="ARBA" id="ARBA00023125"/>
    </source>
</evidence>
<feature type="region of interest" description="Disordered" evidence="4">
    <location>
        <begin position="244"/>
        <end position="264"/>
    </location>
</feature>
<evidence type="ECO:0000256" key="4">
    <source>
        <dbReference type="SAM" id="MobiDB-lite"/>
    </source>
</evidence>
<dbReference type="GO" id="GO:0009307">
    <property type="term" value="P:DNA restriction-modification system"/>
    <property type="evidence" value="ECO:0007669"/>
    <property type="project" value="UniProtKB-KW"/>
</dbReference>
<dbReference type="Gene3D" id="3.90.220.20">
    <property type="entry name" value="DNA methylase specificity domains"/>
    <property type="match status" value="2"/>
</dbReference>
<accession>A0AAW5RN64</accession>
<dbReference type="PANTHER" id="PTHR43140">
    <property type="entry name" value="TYPE-1 RESTRICTION ENZYME ECOKI SPECIFICITY PROTEIN"/>
    <property type="match status" value="1"/>
</dbReference>
<evidence type="ECO:0000259" key="5">
    <source>
        <dbReference type="Pfam" id="PF01420"/>
    </source>
</evidence>
<dbReference type="InterPro" id="IPR044946">
    <property type="entry name" value="Restrct_endonuc_typeI_TRD_sf"/>
</dbReference>
<proteinExistence type="inferred from homology"/>
<gene>
    <name evidence="6" type="ORF">LZT28_18570</name>
</gene>
<keyword evidence="6" id="KW-0540">Nuclease</keyword>
<keyword evidence="6" id="KW-0255">Endonuclease</keyword>
<evidence type="ECO:0000256" key="2">
    <source>
        <dbReference type="ARBA" id="ARBA00022747"/>
    </source>
</evidence>
<evidence type="ECO:0000313" key="6">
    <source>
        <dbReference type="EMBL" id="MCV3290216.1"/>
    </source>
</evidence>
<evidence type="ECO:0000313" key="7">
    <source>
        <dbReference type="Proteomes" id="UP001208651"/>
    </source>
</evidence>
<dbReference type="AlphaFoldDB" id="A0AAW5RN64"/>
<reference evidence="6" key="1">
    <citation type="submission" date="2022-01" db="EMBL/GenBank/DDBJ databases">
        <title>Comparison of Fish pathogen Aeromonas spp.</title>
        <authorList>
            <person name="Dubey S."/>
            <person name="Sorum H."/>
            <person name="Munangandu H.M."/>
        </authorList>
    </citation>
    <scope>NUCLEOTIDE SEQUENCE</scope>
    <source>
        <strain evidence="6">SD/21-15</strain>
    </source>
</reference>